<name>A0AAD0VPB6_CUTAC</name>
<dbReference type="Proteomes" id="UP000256621">
    <property type="component" value="Chromosome"/>
</dbReference>
<accession>A0AAD0VPB6</accession>
<protein>
    <submittedName>
        <fullName evidence="1">Uncharacterized protein</fullName>
    </submittedName>
</protein>
<gene>
    <name evidence="1" type="ORF">DXN06_09855</name>
</gene>
<sequence>MLGDGSQIGHGEYLARVVAVASAFPIGENERSSEGRSCHLTIGTGGRPLPVILTVTTRSGWTSQWFRGGRGATPLG</sequence>
<proteinExistence type="predicted"/>
<organism evidence="1 2">
    <name type="scientific">Cutibacterium acnes</name>
    <name type="common">Propionibacterium acnes</name>
    <dbReference type="NCBI Taxonomy" id="1747"/>
    <lineage>
        <taxon>Bacteria</taxon>
        <taxon>Bacillati</taxon>
        <taxon>Actinomycetota</taxon>
        <taxon>Actinomycetes</taxon>
        <taxon>Propionibacteriales</taxon>
        <taxon>Propionibacteriaceae</taxon>
        <taxon>Cutibacterium</taxon>
    </lineage>
</organism>
<dbReference type="EMBL" id="CP031442">
    <property type="protein sequence ID" value="AXM07386.1"/>
    <property type="molecule type" value="Genomic_DNA"/>
</dbReference>
<reference evidence="1 2" key="1">
    <citation type="submission" date="2018-08" db="EMBL/GenBank/DDBJ databases">
        <title>Genome sequencing of Cutibacterium acnes KCOM 1315.</title>
        <authorList>
            <person name="Kook J.-K."/>
            <person name="Park S.-N."/>
            <person name="Lim Y.K."/>
        </authorList>
    </citation>
    <scope>NUCLEOTIDE SEQUENCE [LARGE SCALE GENOMIC DNA]</scope>
    <source>
        <strain evidence="1 2">KCOM 1315</strain>
    </source>
</reference>
<dbReference type="AlphaFoldDB" id="A0AAD0VPB6"/>
<evidence type="ECO:0000313" key="1">
    <source>
        <dbReference type="EMBL" id="AXM07386.1"/>
    </source>
</evidence>
<evidence type="ECO:0000313" key="2">
    <source>
        <dbReference type="Proteomes" id="UP000256621"/>
    </source>
</evidence>